<comment type="catalytic activity">
    <reaction evidence="2">
        <text>adenosylcob(III)inamide phosphate + GTP + H(+) = adenosylcob(III)inamide-GDP + diphosphate</text>
        <dbReference type="Rhea" id="RHEA:22712"/>
        <dbReference type="ChEBI" id="CHEBI:15378"/>
        <dbReference type="ChEBI" id="CHEBI:33019"/>
        <dbReference type="ChEBI" id="CHEBI:37565"/>
        <dbReference type="ChEBI" id="CHEBI:58502"/>
        <dbReference type="ChEBI" id="CHEBI:60487"/>
        <dbReference type="EC" id="2.7.7.62"/>
    </reaction>
</comment>
<keyword evidence="12 19" id="KW-0547">Nucleotide-binding</keyword>
<dbReference type="OrthoDB" id="9799422at2"/>
<feature type="binding site" evidence="19">
    <location>
        <position position="86"/>
    </location>
    <ligand>
        <name>GTP</name>
        <dbReference type="ChEBI" id="CHEBI:37565"/>
    </ligand>
</feature>
<keyword evidence="14" id="KW-0067">ATP-binding</keyword>
<keyword evidence="10" id="KW-0169">Cobalamin biosynthesis</keyword>
<feature type="binding site" evidence="19">
    <location>
        <begin position="36"/>
        <end position="38"/>
    </location>
    <ligand>
        <name>GTP</name>
        <dbReference type="ChEBI" id="CHEBI:37565"/>
    </ligand>
</feature>
<reference evidence="20 21" key="1">
    <citation type="submission" date="2017-06" db="EMBL/GenBank/DDBJ databases">
        <authorList>
            <person name="Kim H.J."/>
            <person name="Triplett B.A."/>
        </authorList>
    </citation>
    <scope>NUCLEOTIDE SEQUENCE [LARGE SCALE GENOMIC DNA]</scope>
    <source>
        <strain evidence="20 21">SCA</strain>
    </source>
</reference>
<evidence type="ECO:0000256" key="15">
    <source>
        <dbReference type="ARBA" id="ARBA00023134"/>
    </source>
</evidence>
<evidence type="ECO:0000256" key="14">
    <source>
        <dbReference type="ARBA" id="ARBA00022840"/>
    </source>
</evidence>
<dbReference type="Pfam" id="PF02283">
    <property type="entry name" value="CobU"/>
    <property type="match status" value="1"/>
</dbReference>
<feature type="binding site" evidence="19">
    <location>
        <position position="64"/>
    </location>
    <ligand>
        <name>GTP</name>
        <dbReference type="ChEBI" id="CHEBI:37565"/>
    </ligand>
</feature>
<evidence type="ECO:0000256" key="6">
    <source>
        <dbReference type="ARBA" id="ARBA00005159"/>
    </source>
</evidence>
<evidence type="ECO:0000256" key="19">
    <source>
        <dbReference type="PIRSR" id="PIRSR006135-2"/>
    </source>
</evidence>
<accession>A0A239H6M3</accession>
<evidence type="ECO:0000256" key="13">
    <source>
        <dbReference type="ARBA" id="ARBA00022777"/>
    </source>
</evidence>
<comment type="catalytic activity">
    <reaction evidence="1">
        <text>adenosylcob(III)inamide + ATP = adenosylcob(III)inamide phosphate + ADP + H(+)</text>
        <dbReference type="Rhea" id="RHEA:15769"/>
        <dbReference type="ChEBI" id="CHEBI:2480"/>
        <dbReference type="ChEBI" id="CHEBI:15378"/>
        <dbReference type="ChEBI" id="CHEBI:30616"/>
        <dbReference type="ChEBI" id="CHEBI:58502"/>
        <dbReference type="ChEBI" id="CHEBI:456216"/>
        <dbReference type="EC" id="2.7.1.156"/>
    </reaction>
</comment>
<dbReference type="NCBIfam" id="NF004469">
    <property type="entry name" value="PRK05800.1"/>
    <property type="match status" value="1"/>
</dbReference>
<comment type="catalytic activity">
    <reaction evidence="3">
        <text>adenosylcob(III)inamide + GTP = adenosylcob(III)inamide phosphate + GDP + H(+)</text>
        <dbReference type="Rhea" id="RHEA:15765"/>
        <dbReference type="ChEBI" id="CHEBI:2480"/>
        <dbReference type="ChEBI" id="CHEBI:15378"/>
        <dbReference type="ChEBI" id="CHEBI:37565"/>
        <dbReference type="ChEBI" id="CHEBI:58189"/>
        <dbReference type="ChEBI" id="CHEBI:58502"/>
        <dbReference type="EC" id="2.7.1.156"/>
    </reaction>
</comment>
<dbReference type="Proteomes" id="UP000198304">
    <property type="component" value="Unassembled WGS sequence"/>
</dbReference>
<comment type="similarity">
    <text evidence="7">Belongs to the CobU/CobP family.</text>
</comment>
<evidence type="ECO:0000313" key="21">
    <source>
        <dbReference type="Proteomes" id="UP000198304"/>
    </source>
</evidence>
<dbReference type="EMBL" id="FZOJ01000020">
    <property type="protein sequence ID" value="SNS76668.1"/>
    <property type="molecule type" value="Genomic_DNA"/>
</dbReference>
<keyword evidence="11 20" id="KW-0808">Transferase</keyword>
<evidence type="ECO:0000256" key="8">
    <source>
        <dbReference type="ARBA" id="ARBA00012016"/>
    </source>
</evidence>
<sequence>MGEKGLILVTGGARSGKSSFGESLLENIDDKVLYVATAQAFDDEMKDRIKKHREGRLENWITIEGYKSLHTNIEGYKNKISGIFLDCVTIMITNLMLEEPIDWDNITQQQIDLLERKIFNEVQALICTVKSLEIPAVFITNEIGLGIVPENKLARIFRDIAGRMNQYIGKEADHVYFVVCGIPSKIK</sequence>
<evidence type="ECO:0000313" key="20">
    <source>
        <dbReference type="EMBL" id="SNS76668.1"/>
    </source>
</evidence>
<dbReference type="Gene3D" id="3.40.50.300">
    <property type="entry name" value="P-loop containing nucleotide triphosphate hydrolases"/>
    <property type="match status" value="1"/>
</dbReference>
<keyword evidence="21" id="KW-1185">Reference proteome</keyword>
<dbReference type="GO" id="GO:0005524">
    <property type="term" value="F:ATP binding"/>
    <property type="evidence" value="ECO:0007669"/>
    <property type="project" value="UniProtKB-KW"/>
</dbReference>
<dbReference type="GO" id="GO:0008820">
    <property type="term" value="F:cobinamide phosphate guanylyltransferase activity"/>
    <property type="evidence" value="ECO:0007669"/>
    <property type="project" value="UniProtKB-EC"/>
</dbReference>
<dbReference type="UniPathway" id="UPA00148">
    <property type="reaction ID" value="UER00236"/>
</dbReference>
<evidence type="ECO:0000256" key="17">
    <source>
        <dbReference type="ARBA" id="ARBA00030571"/>
    </source>
</evidence>
<evidence type="ECO:0000256" key="9">
    <source>
        <dbReference type="ARBA" id="ARBA00012523"/>
    </source>
</evidence>
<dbReference type="RefSeq" id="WP_089284082.1">
    <property type="nucleotide sequence ID" value="NZ_FZOJ01000020.1"/>
</dbReference>
<dbReference type="GO" id="GO:0043752">
    <property type="term" value="F:adenosylcobinamide kinase activity"/>
    <property type="evidence" value="ECO:0007669"/>
    <property type="project" value="UniProtKB-EC"/>
</dbReference>
<dbReference type="EC" id="2.7.1.156" evidence="8"/>
<evidence type="ECO:0000256" key="2">
    <source>
        <dbReference type="ARBA" id="ARBA00000711"/>
    </source>
</evidence>
<protein>
    <recommendedName>
        <fullName evidence="16">Adenosylcobinamide kinase</fullName>
        <ecNumber evidence="8">2.7.1.156</ecNumber>
        <ecNumber evidence="9">2.7.7.62</ecNumber>
    </recommendedName>
    <alternativeName>
        <fullName evidence="17">Adenosylcobinamide-phosphate guanylyltransferase</fullName>
    </alternativeName>
</protein>
<evidence type="ECO:0000256" key="12">
    <source>
        <dbReference type="ARBA" id="ARBA00022741"/>
    </source>
</evidence>
<dbReference type="PANTHER" id="PTHR34848">
    <property type="match status" value="1"/>
</dbReference>
<comment type="pathway">
    <text evidence="5">Cofactor biosynthesis; adenosylcobalamin biosynthesis; adenosylcobalamin from cob(II)yrinate a,c-diamide: step 6/7.</text>
</comment>
<keyword evidence="13 20" id="KW-0418">Kinase</keyword>
<evidence type="ECO:0000256" key="7">
    <source>
        <dbReference type="ARBA" id="ARBA00007490"/>
    </source>
</evidence>
<keyword evidence="20" id="KW-0548">Nucleotidyltransferase</keyword>
<dbReference type="SUPFAM" id="SSF52540">
    <property type="entry name" value="P-loop containing nucleoside triphosphate hydrolases"/>
    <property type="match status" value="1"/>
</dbReference>
<feature type="active site" description="GMP-histidine intermediate" evidence="18">
    <location>
        <position position="52"/>
    </location>
</feature>
<comment type="function">
    <text evidence="4">Catalyzes ATP-dependent phosphorylation of adenosylcobinamide and addition of GMP to adenosylcobinamide phosphate.</text>
</comment>
<evidence type="ECO:0000256" key="18">
    <source>
        <dbReference type="PIRSR" id="PIRSR006135-1"/>
    </source>
</evidence>
<name>A0A239H6M3_9FIRM</name>
<gene>
    <name evidence="20" type="ORF">SAMN05446037_102032</name>
</gene>
<dbReference type="PIRSF" id="PIRSF006135">
    <property type="entry name" value="CobU"/>
    <property type="match status" value="1"/>
</dbReference>
<proteinExistence type="inferred from homology"/>
<evidence type="ECO:0000256" key="11">
    <source>
        <dbReference type="ARBA" id="ARBA00022679"/>
    </source>
</evidence>
<evidence type="ECO:0000256" key="4">
    <source>
        <dbReference type="ARBA" id="ARBA00003889"/>
    </source>
</evidence>
<evidence type="ECO:0000256" key="1">
    <source>
        <dbReference type="ARBA" id="ARBA00000312"/>
    </source>
</evidence>
<feature type="binding site" evidence="19">
    <location>
        <begin position="11"/>
        <end position="18"/>
    </location>
    <ligand>
        <name>GTP</name>
        <dbReference type="ChEBI" id="CHEBI:37565"/>
    </ligand>
</feature>
<evidence type="ECO:0000256" key="10">
    <source>
        <dbReference type="ARBA" id="ARBA00022573"/>
    </source>
</evidence>
<dbReference type="PANTHER" id="PTHR34848:SF1">
    <property type="entry name" value="BIFUNCTIONAL ADENOSYLCOBALAMIN BIOSYNTHESIS PROTEIN COBU"/>
    <property type="match status" value="1"/>
</dbReference>
<dbReference type="InterPro" id="IPR003203">
    <property type="entry name" value="CobU/CobP"/>
</dbReference>
<dbReference type="AlphaFoldDB" id="A0A239H6M3"/>
<dbReference type="EC" id="2.7.7.62" evidence="9"/>
<dbReference type="GO" id="GO:0009236">
    <property type="term" value="P:cobalamin biosynthetic process"/>
    <property type="evidence" value="ECO:0007669"/>
    <property type="project" value="UniProtKB-UniPathway"/>
</dbReference>
<evidence type="ECO:0000256" key="5">
    <source>
        <dbReference type="ARBA" id="ARBA00004692"/>
    </source>
</evidence>
<comment type="pathway">
    <text evidence="6">Cofactor biosynthesis; adenosylcobalamin biosynthesis; adenosylcobalamin from cob(II)yrinate a,c-diamide: step 5/7.</text>
</comment>
<feature type="binding site" evidence="19">
    <location>
        <begin position="53"/>
        <end position="56"/>
    </location>
    <ligand>
        <name>GTP</name>
        <dbReference type="ChEBI" id="CHEBI:37565"/>
    </ligand>
</feature>
<dbReference type="GO" id="GO:0005525">
    <property type="term" value="F:GTP binding"/>
    <property type="evidence" value="ECO:0007669"/>
    <property type="project" value="UniProtKB-KW"/>
</dbReference>
<keyword evidence="15 19" id="KW-0342">GTP-binding</keyword>
<dbReference type="CDD" id="cd00544">
    <property type="entry name" value="CobU"/>
    <property type="match status" value="1"/>
</dbReference>
<dbReference type="InterPro" id="IPR027417">
    <property type="entry name" value="P-loop_NTPase"/>
</dbReference>
<evidence type="ECO:0000256" key="3">
    <source>
        <dbReference type="ARBA" id="ARBA00001522"/>
    </source>
</evidence>
<evidence type="ECO:0000256" key="16">
    <source>
        <dbReference type="ARBA" id="ARBA00029570"/>
    </source>
</evidence>
<organism evidence="20 21">
    <name type="scientific">Anaerovirgula multivorans</name>
    <dbReference type="NCBI Taxonomy" id="312168"/>
    <lineage>
        <taxon>Bacteria</taxon>
        <taxon>Bacillati</taxon>
        <taxon>Bacillota</taxon>
        <taxon>Clostridia</taxon>
        <taxon>Peptostreptococcales</taxon>
        <taxon>Natronincolaceae</taxon>
        <taxon>Anaerovirgula</taxon>
    </lineage>
</organism>